<gene>
    <name evidence="2" type="ORF">Sjap_002487</name>
</gene>
<feature type="compositionally biased region" description="Basic and acidic residues" evidence="1">
    <location>
        <begin position="138"/>
        <end position="159"/>
    </location>
</feature>
<protein>
    <submittedName>
        <fullName evidence="2">Uncharacterized protein</fullName>
    </submittedName>
</protein>
<reference evidence="2 3" key="1">
    <citation type="submission" date="2024-01" db="EMBL/GenBank/DDBJ databases">
        <title>Genome assemblies of Stephania.</title>
        <authorList>
            <person name="Yang L."/>
        </authorList>
    </citation>
    <scope>NUCLEOTIDE SEQUENCE [LARGE SCALE GENOMIC DNA]</scope>
    <source>
        <strain evidence="2">QJT</strain>
        <tissue evidence="2">Leaf</tissue>
    </source>
</reference>
<comment type="caution">
    <text evidence="2">The sequence shown here is derived from an EMBL/GenBank/DDBJ whole genome shotgun (WGS) entry which is preliminary data.</text>
</comment>
<dbReference type="AlphaFoldDB" id="A0AAP0KLY5"/>
<feature type="compositionally biased region" description="Basic residues" evidence="1">
    <location>
        <begin position="160"/>
        <end position="170"/>
    </location>
</feature>
<evidence type="ECO:0000313" key="2">
    <source>
        <dbReference type="EMBL" id="KAK9155007.1"/>
    </source>
</evidence>
<feature type="compositionally biased region" description="Low complexity" evidence="1">
    <location>
        <begin position="58"/>
        <end position="68"/>
    </location>
</feature>
<evidence type="ECO:0000313" key="3">
    <source>
        <dbReference type="Proteomes" id="UP001417504"/>
    </source>
</evidence>
<feature type="region of interest" description="Disordered" evidence="1">
    <location>
        <begin position="1"/>
        <end position="170"/>
    </location>
</feature>
<sequence length="170" mass="18591">MGIARSKKPVTREETGNTVGLRSGCRGRRPQTASYRKSKELARATNASDVAEVHDETSAVNASATATVGREIELHKSQVTTAETSSSDSIEEEQDESQEQEADGKDEGDEGENEDQEEADEEGEEEGEDEGEEEGEDQAEKGEQKDSDEVEVRSDGKAHEKTKRSSRKMV</sequence>
<evidence type="ECO:0000256" key="1">
    <source>
        <dbReference type="SAM" id="MobiDB-lite"/>
    </source>
</evidence>
<feature type="compositionally biased region" description="Acidic residues" evidence="1">
    <location>
        <begin position="89"/>
        <end position="137"/>
    </location>
</feature>
<organism evidence="2 3">
    <name type="scientific">Stephania japonica</name>
    <dbReference type="NCBI Taxonomy" id="461633"/>
    <lineage>
        <taxon>Eukaryota</taxon>
        <taxon>Viridiplantae</taxon>
        <taxon>Streptophyta</taxon>
        <taxon>Embryophyta</taxon>
        <taxon>Tracheophyta</taxon>
        <taxon>Spermatophyta</taxon>
        <taxon>Magnoliopsida</taxon>
        <taxon>Ranunculales</taxon>
        <taxon>Menispermaceae</taxon>
        <taxon>Menispermoideae</taxon>
        <taxon>Cissampelideae</taxon>
        <taxon>Stephania</taxon>
    </lineage>
</organism>
<keyword evidence="3" id="KW-1185">Reference proteome</keyword>
<dbReference type="EMBL" id="JBBNAE010000001">
    <property type="protein sequence ID" value="KAK9155007.1"/>
    <property type="molecule type" value="Genomic_DNA"/>
</dbReference>
<dbReference type="Proteomes" id="UP001417504">
    <property type="component" value="Unassembled WGS sequence"/>
</dbReference>
<proteinExistence type="predicted"/>
<accession>A0AAP0KLY5</accession>
<name>A0AAP0KLY5_9MAGN</name>